<reference evidence="2 3" key="1">
    <citation type="submission" date="2016-02" db="EMBL/GenBank/DDBJ databases">
        <title>Band-tailed pigeon sequencing and assembly.</title>
        <authorList>
            <person name="Soares A.E."/>
            <person name="Novak B.J."/>
            <person name="Rice E.S."/>
            <person name="O'Connell B."/>
            <person name="Chang D."/>
            <person name="Weber S."/>
            <person name="Shapiro B."/>
        </authorList>
    </citation>
    <scope>NUCLEOTIDE SEQUENCE [LARGE SCALE GENOMIC DNA]</scope>
    <source>
        <strain evidence="2">BTP2013</strain>
        <tissue evidence="2">Blood</tissue>
    </source>
</reference>
<protein>
    <submittedName>
        <fullName evidence="2">Uncharacterized protein</fullName>
    </submittedName>
</protein>
<comment type="caution">
    <text evidence="2">The sequence shown here is derived from an EMBL/GenBank/DDBJ whole genome shotgun (WGS) entry which is preliminary data.</text>
</comment>
<dbReference type="AlphaFoldDB" id="A0A1V4JEM7"/>
<proteinExistence type="predicted"/>
<organism evidence="2 3">
    <name type="scientific">Patagioenas fasciata monilis</name>
    <dbReference type="NCBI Taxonomy" id="372326"/>
    <lineage>
        <taxon>Eukaryota</taxon>
        <taxon>Metazoa</taxon>
        <taxon>Chordata</taxon>
        <taxon>Craniata</taxon>
        <taxon>Vertebrata</taxon>
        <taxon>Euteleostomi</taxon>
        <taxon>Archelosauria</taxon>
        <taxon>Archosauria</taxon>
        <taxon>Dinosauria</taxon>
        <taxon>Saurischia</taxon>
        <taxon>Theropoda</taxon>
        <taxon>Coelurosauria</taxon>
        <taxon>Aves</taxon>
        <taxon>Neognathae</taxon>
        <taxon>Neoaves</taxon>
        <taxon>Columbimorphae</taxon>
        <taxon>Columbiformes</taxon>
        <taxon>Columbidae</taxon>
        <taxon>Patagioenas</taxon>
    </lineage>
</organism>
<dbReference type="EMBL" id="LSYS01007908">
    <property type="protein sequence ID" value="OPJ70485.1"/>
    <property type="molecule type" value="Genomic_DNA"/>
</dbReference>
<evidence type="ECO:0000256" key="1">
    <source>
        <dbReference type="SAM" id="MobiDB-lite"/>
    </source>
</evidence>
<gene>
    <name evidence="2" type="ORF">AV530_019614</name>
</gene>
<name>A0A1V4JEM7_PATFA</name>
<accession>A0A1V4JEM7</accession>
<evidence type="ECO:0000313" key="3">
    <source>
        <dbReference type="Proteomes" id="UP000190648"/>
    </source>
</evidence>
<sequence>MSSARRPRPPIGWERVVQSDIGDGGDAEGGIEKPPSAPGGPGHTLPARPAAPGSQPDTASCRDAPCDLCHSPRTKWRDPWSGQFCCGSSTSFPPSCSRQEQSQVVTHGSGQGHQSSL</sequence>
<dbReference type="Proteomes" id="UP000190648">
    <property type="component" value="Unassembled WGS sequence"/>
</dbReference>
<evidence type="ECO:0000313" key="2">
    <source>
        <dbReference type="EMBL" id="OPJ70485.1"/>
    </source>
</evidence>
<feature type="region of interest" description="Disordered" evidence="1">
    <location>
        <begin position="89"/>
        <end position="117"/>
    </location>
</feature>
<feature type="region of interest" description="Disordered" evidence="1">
    <location>
        <begin position="1"/>
        <end position="62"/>
    </location>
</feature>
<keyword evidence="3" id="KW-1185">Reference proteome</keyword>